<reference evidence="11" key="2">
    <citation type="submission" date="2016-09" db="EMBL/GenBank/DDBJ databases">
        <authorList>
            <person name="Capua I."/>
            <person name="De Benedictis P."/>
            <person name="Joannis T."/>
            <person name="Lombin L.H."/>
            <person name="Cattoli G."/>
        </authorList>
    </citation>
    <scope>NUCLEOTIDE SEQUENCE [LARGE SCALE GENOMIC DNA]</scope>
    <source>
        <strain evidence="11">MSU</strain>
    </source>
</reference>
<dbReference type="InterPro" id="IPR004358">
    <property type="entry name" value="Sig_transdc_His_kin-like_C"/>
</dbReference>
<evidence type="ECO:0000313" key="14">
    <source>
        <dbReference type="Proteomes" id="UP000198319"/>
    </source>
</evidence>
<feature type="domain" description="PAS" evidence="9">
    <location>
        <begin position="269"/>
        <end position="317"/>
    </location>
</feature>
<dbReference type="PRINTS" id="PR00344">
    <property type="entry name" value="BCTRLSENSOR"/>
</dbReference>
<feature type="domain" description="PAC" evidence="10">
    <location>
        <begin position="466"/>
        <end position="518"/>
    </location>
</feature>
<dbReference type="InterPro" id="IPR036097">
    <property type="entry name" value="HisK_dim/P_sf"/>
</dbReference>
<feature type="domain" description="Histidine kinase" evidence="8">
    <location>
        <begin position="791"/>
        <end position="998"/>
    </location>
</feature>
<dbReference type="AlphaFoldDB" id="A0A1S1JBF0"/>
<dbReference type="CDD" id="cd00130">
    <property type="entry name" value="PAS"/>
    <property type="match status" value="3"/>
</dbReference>
<feature type="coiled-coil region" evidence="7">
    <location>
        <begin position="761"/>
        <end position="795"/>
    </location>
</feature>
<dbReference type="PROSITE" id="PS50109">
    <property type="entry name" value="HIS_KIN"/>
    <property type="match status" value="1"/>
</dbReference>
<keyword evidence="5" id="KW-0418">Kinase</keyword>
<dbReference type="InterPro" id="IPR003594">
    <property type="entry name" value="HATPase_dom"/>
</dbReference>
<reference evidence="12 14" key="3">
    <citation type="submission" date="2016-11" db="EMBL/GenBank/DDBJ databases">
        <title>Whole genomes of Flavobacteriaceae.</title>
        <authorList>
            <person name="Stine C."/>
            <person name="Li C."/>
            <person name="Tadesse D."/>
        </authorList>
    </citation>
    <scope>NUCLEOTIDE SEQUENCE [LARGE SCALE GENOMIC DNA]</scope>
    <source>
        <strain evidence="12 14">ATCC BAA-2541</strain>
    </source>
</reference>
<feature type="domain" description="PAS" evidence="9">
    <location>
        <begin position="392"/>
        <end position="467"/>
    </location>
</feature>
<dbReference type="RefSeq" id="WP_070905720.1">
    <property type="nucleotide sequence ID" value="NZ_MIKE01000006.1"/>
</dbReference>
<feature type="domain" description="PAC" evidence="10">
    <location>
        <begin position="721"/>
        <end position="773"/>
    </location>
</feature>
<dbReference type="EMBL" id="MUHG01000032">
    <property type="protein sequence ID" value="OXB15745.1"/>
    <property type="molecule type" value="Genomic_DNA"/>
</dbReference>
<dbReference type="GO" id="GO:0004383">
    <property type="term" value="F:guanylate cyclase activity"/>
    <property type="evidence" value="ECO:0007669"/>
    <property type="project" value="InterPro"/>
</dbReference>
<evidence type="ECO:0000256" key="2">
    <source>
        <dbReference type="ARBA" id="ARBA00022553"/>
    </source>
</evidence>
<dbReference type="Gene3D" id="1.10.287.130">
    <property type="match status" value="1"/>
</dbReference>
<dbReference type="InterPro" id="IPR035965">
    <property type="entry name" value="PAS-like_dom_sf"/>
</dbReference>
<reference evidence="13" key="1">
    <citation type="submission" date="2016-09" db="EMBL/GenBank/DDBJ databases">
        <authorList>
            <person name="Chen S."/>
            <person name="Walker E."/>
        </authorList>
    </citation>
    <scope>NUCLEOTIDE SEQUENCE [LARGE SCALE GENOMIC DNA]</scope>
    <source>
        <strain evidence="13">MSU</strain>
    </source>
</reference>
<dbReference type="InterPro" id="IPR003661">
    <property type="entry name" value="HisK_dim/P_dom"/>
</dbReference>
<gene>
    <name evidence="12" type="ORF">B0A71_20195</name>
    <name evidence="11" type="ORF">BHE19_21795</name>
</gene>
<dbReference type="Pfam" id="PF02518">
    <property type="entry name" value="HATPase_c"/>
    <property type="match status" value="1"/>
</dbReference>
<dbReference type="PANTHER" id="PTHR43304:SF1">
    <property type="entry name" value="PAC DOMAIN-CONTAINING PROTEIN"/>
    <property type="match status" value="1"/>
</dbReference>
<evidence type="ECO:0000313" key="13">
    <source>
        <dbReference type="Proteomes" id="UP000180252"/>
    </source>
</evidence>
<dbReference type="OrthoDB" id="9781208at2"/>
<feature type="domain" description="PAC" evidence="10">
    <location>
        <begin position="341"/>
        <end position="395"/>
    </location>
</feature>
<dbReference type="NCBIfam" id="TIGR00229">
    <property type="entry name" value="sensory_box"/>
    <property type="match status" value="3"/>
</dbReference>
<evidence type="ECO:0000313" key="11">
    <source>
        <dbReference type="EMBL" id="OHT47068.1"/>
    </source>
</evidence>
<keyword evidence="14" id="KW-1185">Reference proteome</keyword>
<dbReference type="GO" id="GO:0000155">
    <property type="term" value="F:phosphorelay sensor kinase activity"/>
    <property type="evidence" value="ECO:0007669"/>
    <property type="project" value="InterPro"/>
</dbReference>
<dbReference type="Gene3D" id="3.30.450.260">
    <property type="entry name" value="Haem NO binding associated domain"/>
    <property type="match status" value="1"/>
</dbReference>
<evidence type="ECO:0000256" key="1">
    <source>
        <dbReference type="ARBA" id="ARBA00000085"/>
    </source>
</evidence>
<evidence type="ECO:0000313" key="12">
    <source>
        <dbReference type="EMBL" id="OXB15745.1"/>
    </source>
</evidence>
<dbReference type="Pfam" id="PF13426">
    <property type="entry name" value="PAS_9"/>
    <property type="match status" value="3"/>
</dbReference>
<evidence type="ECO:0000256" key="5">
    <source>
        <dbReference type="ARBA" id="ARBA00022777"/>
    </source>
</evidence>
<dbReference type="Pfam" id="PF00512">
    <property type="entry name" value="HisKA"/>
    <property type="match status" value="1"/>
</dbReference>
<dbReference type="SUPFAM" id="SSF55785">
    <property type="entry name" value="PYP-like sensor domain (PAS domain)"/>
    <property type="match status" value="4"/>
</dbReference>
<dbReference type="SUPFAM" id="SSF47384">
    <property type="entry name" value="Homodimeric domain of signal transducing histidine kinase"/>
    <property type="match status" value="1"/>
</dbReference>
<dbReference type="Pfam" id="PF00989">
    <property type="entry name" value="PAS"/>
    <property type="match status" value="1"/>
</dbReference>
<keyword evidence="4" id="KW-0547">Nucleotide-binding</keyword>
<keyword evidence="7" id="KW-0175">Coiled coil</keyword>
<dbReference type="Gene3D" id="3.30.450.20">
    <property type="entry name" value="PAS domain"/>
    <property type="match status" value="4"/>
</dbReference>
<evidence type="ECO:0000259" key="8">
    <source>
        <dbReference type="PROSITE" id="PS50109"/>
    </source>
</evidence>
<protein>
    <submittedName>
        <fullName evidence="11">Uncharacterized protein</fullName>
    </submittedName>
</protein>
<dbReference type="InterPro" id="IPR013767">
    <property type="entry name" value="PAS_fold"/>
</dbReference>
<dbReference type="SUPFAM" id="SSF55874">
    <property type="entry name" value="ATPase domain of HSP90 chaperone/DNA topoisomerase II/histidine kinase"/>
    <property type="match status" value="1"/>
</dbReference>
<dbReference type="STRING" id="1278819.BHE19_21795"/>
<keyword evidence="3" id="KW-0808">Transferase</keyword>
<keyword evidence="2" id="KW-0597">Phosphoprotein</keyword>
<dbReference type="GO" id="GO:0000166">
    <property type="term" value="F:nucleotide binding"/>
    <property type="evidence" value="ECO:0007669"/>
    <property type="project" value="UniProtKB-KW"/>
</dbReference>
<dbReference type="GO" id="GO:0006355">
    <property type="term" value="P:regulation of DNA-templated transcription"/>
    <property type="evidence" value="ECO:0007669"/>
    <property type="project" value="InterPro"/>
</dbReference>
<dbReference type="InterPro" id="IPR001610">
    <property type="entry name" value="PAC"/>
</dbReference>
<dbReference type="PANTHER" id="PTHR43304">
    <property type="entry name" value="PHYTOCHROME-LIKE PROTEIN CPH1"/>
    <property type="match status" value="1"/>
</dbReference>
<organism evidence="11 13">
    <name type="scientific">Flavobacterium tructae</name>
    <dbReference type="NCBI Taxonomy" id="1114873"/>
    <lineage>
        <taxon>Bacteria</taxon>
        <taxon>Pseudomonadati</taxon>
        <taxon>Bacteroidota</taxon>
        <taxon>Flavobacteriia</taxon>
        <taxon>Flavobacteriales</taxon>
        <taxon>Flavobacteriaceae</taxon>
        <taxon>Flavobacterium</taxon>
    </lineage>
</organism>
<feature type="domain" description="PAS" evidence="9">
    <location>
        <begin position="648"/>
        <end position="719"/>
    </location>
</feature>
<proteinExistence type="predicted"/>
<comment type="caution">
    <text evidence="11">The sequence shown here is derived from an EMBL/GenBank/DDBJ whole genome shotgun (WGS) entry which is preliminary data.</text>
</comment>
<dbReference type="Proteomes" id="UP000180252">
    <property type="component" value="Unassembled WGS sequence"/>
</dbReference>
<keyword evidence="6" id="KW-0141">cGMP biosynthesis</keyword>
<evidence type="ECO:0000256" key="3">
    <source>
        <dbReference type="ARBA" id="ARBA00022679"/>
    </source>
</evidence>
<dbReference type="InterPro" id="IPR000014">
    <property type="entry name" value="PAS"/>
</dbReference>
<dbReference type="SMART" id="SM00086">
    <property type="entry name" value="PAC"/>
    <property type="match status" value="3"/>
</dbReference>
<evidence type="ECO:0000256" key="6">
    <source>
        <dbReference type="ARBA" id="ARBA00023293"/>
    </source>
</evidence>
<dbReference type="InterPro" id="IPR042463">
    <property type="entry name" value="HNOB_dom_associated_sf"/>
</dbReference>
<dbReference type="CDD" id="cd00082">
    <property type="entry name" value="HisKA"/>
    <property type="match status" value="1"/>
</dbReference>
<evidence type="ECO:0000256" key="7">
    <source>
        <dbReference type="SAM" id="Coils"/>
    </source>
</evidence>
<dbReference type="EMBL" id="MIKE01000006">
    <property type="protein sequence ID" value="OHT47068.1"/>
    <property type="molecule type" value="Genomic_DNA"/>
</dbReference>
<dbReference type="PROSITE" id="PS50113">
    <property type="entry name" value="PAC"/>
    <property type="match status" value="3"/>
</dbReference>
<dbReference type="InterPro" id="IPR036890">
    <property type="entry name" value="HATPase_C_sf"/>
</dbReference>
<evidence type="ECO:0000259" key="9">
    <source>
        <dbReference type="PROSITE" id="PS50112"/>
    </source>
</evidence>
<dbReference type="SMART" id="SM00388">
    <property type="entry name" value="HisKA"/>
    <property type="match status" value="1"/>
</dbReference>
<dbReference type="SMART" id="SM00387">
    <property type="entry name" value="HATPase_c"/>
    <property type="match status" value="1"/>
</dbReference>
<dbReference type="InterPro" id="IPR000700">
    <property type="entry name" value="PAS-assoc_C"/>
</dbReference>
<evidence type="ECO:0000259" key="10">
    <source>
        <dbReference type="PROSITE" id="PS50113"/>
    </source>
</evidence>
<name>A0A1S1JBF0_9FLAO</name>
<dbReference type="PROSITE" id="PS50112">
    <property type="entry name" value="PAS"/>
    <property type="match status" value="3"/>
</dbReference>
<dbReference type="Gene3D" id="3.30.565.10">
    <property type="entry name" value="Histidine kinase-like ATPase, C-terminal domain"/>
    <property type="match status" value="1"/>
</dbReference>
<dbReference type="Proteomes" id="UP000198319">
    <property type="component" value="Unassembled WGS sequence"/>
</dbReference>
<sequence>MENSQFHFDSETFNRFFPFYVLLDQNLLIQDRGRSLIKILPDLKSNDYFLYSFAITKPFLEELNSDNFYKITNQLVIIKSLRNEILLRGQFEKYGNGYLFLGSNWLTSDKNFEEKKLSLYDFAQHDASLDLFDLMYNRDKSDAALQKSLTIIHHEENELKVDNKEIDDRELFPTQNQDLLIRIDFEGHLLKMNPATQNLKRLTYHGINYEIKDFFKFIVHKIDKTKKRWMFEAESNGKCYSFVCKSMQEQYYVKIYGRDITEQKRNHEELNKLSMVAKTNKNGILFTYPDGKIFWCNDAYLKLTGYEKDEIIGKTPLEVGSDPLSDKEEIRRMISAFYDGNAFEVEILHARKNGSTFWSKTVGQPILDPSKKVIQYFAMIEDISEVKQKEEQLLLLSSIADKNISAVIICDKSGKIEWINSSFTKMTGYSKEELIGQSPGHLLQGEATNPDTITYLKNQIKQGLPFTCEILNYTKFKEKYWVRVQGQALHNKHGEVIKYFAIEENISQEKEFNQQLIDSENRLTSLITNLQSGILLEDEDRKVLIANKRFCDLFDFKGEPEEMIGFDSKMATEENKYFFKRPDEFIERVEEILRNKKNVFSEEIELADGRVYERSFITISKGNKNDGHLWSFEDITIKKKYKESLEAEKEKYRNIIANMNMGLLEVDKDDIIQLANQCFCDMSGFSLIDLLGNKASEILLHPEDKKLVTFKNKERINGKSDSYEVASINKKGETRHWLISGAPNYNVNGEVIGSIGIHLDITKQKNLELQKEELLKKLEKQNEQLNDYAQIVSHDLKSPLQSIHSLVTWIKEDSDKEFNAQTVKYLNMIEDKVEKMDHLIEGILTYSKVDDIEMITESINLNLEISKIIDIIHIPKNIQVLVKNELPTIKAERFRMQQLFLNIISNAVNYIDKPLGIIEISWEEEKKYYVFAIKDNGPGIALKNQEKIFKMFQSFSSNKRSTGIGLSIVKKIVKNYNGKIWIESELTKGTTFFIKLPK</sequence>
<dbReference type="Pfam" id="PF07701">
    <property type="entry name" value="HNOBA"/>
    <property type="match status" value="1"/>
</dbReference>
<accession>A0A1S1JBF0</accession>
<comment type="catalytic activity">
    <reaction evidence="1">
        <text>ATP + protein L-histidine = ADP + protein N-phospho-L-histidine.</text>
        <dbReference type="EC" id="2.7.13.3"/>
    </reaction>
</comment>
<dbReference type="InterPro" id="IPR005467">
    <property type="entry name" value="His_kinase_dom"/>
</dbReference>
<dbReference type="SMART" id="SM00091">
    <property type="entry name" value="PAS"/>
    <property type="match status" value="4"/>
</dbReference>
<evidence type="ECO:0000256" key="4">
    <source>
        <dbReference type="ARBA" id="ARBA00022741"/>
    </source>
</evidence>
<dbReference type="InterPro" id="IPR052162">
    <property type="entry name" value="Sensor_kinase/Photoreceptor"/>
</dbReference>
<dbReference type="InterPro" id="IPR011645">
    <property type="entry name" value="HNOB_dom_associated"/>
</dbReference>